<keyword evidence="6" id="KW-0158">Chromosome</keyword>
<feature type="region of interest" description="Disordered" evidence="22">
    <location>
        <begin position="317"/>
        <end position="349"/>
    </location>
</feature>
<keyword evidence="8" id="KW-0132">Cell division</keyword>
<proteinExistence type="inferred from homology"/>
<feature type="region of interest" description="Disordered" evidence="22">
    <location>
        <begin position="421"/>
        <end position="451"/>
    </location>
</feature>
<comment type="subcellular location">
    <subcellularLocation>
        <location evidence="3">Chromosome</location>
        <location evidence="3">Centromere</location>
        <location evidence="3">Kinetochore</location>
    </subcellularLocation>
    <subcellularLocation>
        <location evidence="2">Cytoplasm</location>
        <location evidence="2">Cytoskeleton</location>
        <location evidence="2">Spindle</location>
    </subcellularLocation>
    <subcellularLocation>
        <location evidence="1 20">Nucleus</location>
    </subcellularLocation>
</comment>
<keyword evidence="13" id="KW-0995">Kinetochore</keyword>
<evidence type="ECO:0000256" key="22">
    <source>
        <dbReference type="SAM" id="MobiDB-lite"/>
    </source>
</evidence>
<feature type="coiled-coil region" evidence="21">
    <location>
        <begin position="230"/>
        <end position="271"/>
    </location>
</feature>
<evidence type="ECO:0000313" key="24">
    <source>
        <dbReference type="Proteomes" id="UP001610728"/>
    </source>
</evidence>
<dbReference type="Pfam" id="PF08657">
    <property type="entry name" value="DASH_Spc34"/>
    <property type="match status" value="2"/>
</dbReference>
<dbReference type="InterPro" id="IPR013966">
    <property type="entry name" value="Spc34"/>
</dbReference>
<keyword evidence="17 20" id="KW-0131">Cell cycle</keyword>
<feature type="region of interest" description="Disordered" evidence="22">
    <location>
        <begin position="49"/>
        <end position="90"/>
    </location>
</feature>
<feature type="compositionally biased region" description="Polar residues" evidence="22">
    <location>
        <begin position="96"/>
        <end position="107"/>
    </location>
</feature>
<evidence type="ECO:0000256" key="13">
    <source>
        <dbReference type="ARBA" id="ARBA00022838"/>
    </source>
</evidence>
<evidence type="ECO:0000256" key="11">
    <source>
        <dbReference type="ARBA" id="ARBA00022776"/>
    </source>
</evidence>
<dbReference type="PANTHER" id="PTHR28124:SF1">
    <property type="entry name" value="DNA REPLICATION REGULATOR SLD2"/>
    <property type="match status" value="1"/>
</dbReference>
<evidence type="ECO:0000256" key="12">
    <source>
        <dbReference type="ARBA" id="ARBA00022829"/>
    </source>
</evidence>
<feature type="region of interest" description="Disordered" evidence="22">
    <location>
        <begin position="759"/>
        <end position="778"/>
    </location>
</feature>
<evidence type="ECO:0000256" key="5">
    <source>
        <dbReference type="ARBA" id="ARBA00008491"/>
    </source>
</evidence>
<protein>
    <recommendedName>
        <fullName evidence="20">DNA replication regulator SLD2</fullName>
    </recommendedName>
</protein>
<dbReference type="GeneID" id="98120983"/>
<evidence type="ECO:0000256" key="8">
    <source>
        <dbReference type="ARBA" id="ARBA00022618"/>
    </source>
</evidence>
<keyword evidence="24" id="KW-1185">Reference proteome</keyword>
<evidence type="ECO:0000256" key="7">
    <source>
        <dbReference type="ARBA" id="ARBA00022490"/>
    </source>
</evidence>
<dbReference type="Gene3D" id="1.10.10.1460">
    <property type="match status" value="1"/>
</dbReference>
<comment type="function">
    <text evidence="19 20">Has a role in the initiation of DNA replication. Required at S-phase checkpoint.</text>
</comment>
<dbReference type="InterPro" id="IPR040203">
    <property type="entry name" value="Sld2"/>
</dbReference>
<keyword evidence="18" id="KW-0137">Centromere</keyword>
<dbReference type="RefSeq" id="XP_070856477.1">
    <property type="nucleotide sequence ID" value="XM_071004142.1"/>
</dbReference>
<gene>
    <name evidence="23" type="ORF">HOO65_080247</name>
</gene>
<reference evidence="23 24" key="1">
    <citation type="submission" date="2020-05" db="EMBL/GenBank/DDBJ databases">
        <title>Ceratocystis lukuohia genome.</title>
        <authorList>
            <person name="Harrington T.C."/>
            <person name="Kim K."/>
            <person name="Mayers C.G."/>
        </authorList>
    </citation>
    <scope>NUCLEOTIDE SEQUENCE [LARGE SCALE GENOMIC DNA]</scope>
    <source>
        <strain evidence="23 24">C4212</strain>
    </source>
</reference>
<evidence type="ECO:0000256" key="15">
    <source>
        <dbReference type="ARBA" id="ARBA00023212"/>
    </source>
</evidence>
<evidence type="ECO:0000256" key="14">
    <source>
        <dbReference type="ARBA" id="ARBA00023054"/>
    </source>
</evidence>
<accession>A0ABR4MAJ1</accession>
<dbReference type="EMBL" id="JABSNW010000008">
    <property type="protein sequence ID" value="KAL2885297.1"/>
    <property type="molecule type" value="Genomic_DNA"/>
</dbReference>
<evidence type="ECO:0000256" key="10">
    <source>
        <dbReference type="ARBA" id="ARBA00022705"/>
    </source>
</evidence>
<feature type="region of interest" description="Disordered" evidence="22">
    <location>
        <begin position="465"/>
        <end position="490"/>
    </location>
</feature>
<dbReference type="Proteomes" id="UP001610728">
    <property type="component" value="Unassembled WGS sequence"/>
</dbReference>
<feature type="compositionally biased region" description="Acidic residues" evidence="22">
    <location>
        <begin position="697"/>
        <end position="706"/>
    </location>
</feature>
<feature type="region of interest" description="Disordered" evidence="22">
    <location>
        <begin position="556"/>
        <end position="747"/>
    </location>
</feature>
<evidence type="ECO:0000256" key="21">
    <source>
        <dbReference type="SAM" id="Coils"/>
    </source>
</evidence>
<dbReference type="InterPro" id="IPR021110">
    <property type="entry name" value="DNA_rep_checkpnt_protein"/>
</dbReference>
<evidence type="ECO:0000256" key="18">
    <source>
        <dbReference type="ARBA" id="ARBA00023328"/>
    </source>
</evidence>
<feature type="compositionally biased region" description="Polar residues" evidence="22">
    <location>
        <begin position="477"/>
        <end position="489"/>
    </location>
</feature>
<evidence type="ECO:0000256" key="3">
    <source>
        <dbReference type="ARBA" id="ARBA00004629"/>
    </source>
</evidence>
<feature type="compositionally biased region" description="Polar residues" evidence="22">
    <location>
        <begin position="61"/>
        <end position="73"/>
    </location>
</feature>
<comment type="similarity">
    <text evidence="4 20">Belongs to the SLD2 family.</text>
</comment>
<evidence type="ECO:0000256" key="19">
    <source>
        <dbReference type="ARBA" id="ARBA00025253"/>
    </source>
</evidence>
<feature type="region of interest" description="Disordered" evidence="22">
    <location>
        <begin position="125"/>
        <end position="148"/>
    </location>
</feature>
<keyword evidence="12" id="KW-0159">Chromosome partition</keyword>
<organism evidence="23 24">
    <name type="scientific">Ceratocystis lukuohia</name>
    <dbReference type="NCBI Taxonomy" id="2019550"/>
    <lineage>
        <taxon>Eukaryota</taxon>
        <taxon>Fungi</taxon>
        <taxon>Dikarya</taxon>
        <taxon>Ascomycota</taxon>
        <taxon>Pezizomycotina</taxon>
        <taxon>Sordariomycetes</taxon>
        <taxon>Hypocreomycetidae</taxon>
        <taxon>Microascales</taxon>
        <taxon>Ceratocystidaceae</taxon>
        <taxon>Ceratocystis</taxon>
    </lineage>
</organism>
<sequence length="778" mass="86372">MSLLSVHLEQIQLCCEGINSLPFPPPRIFTNALLSNHDITSLIRDTEPHERALFSVPPTKKTPSTATFTSNTHGGSGASESDAPGKSKSRRQTVFNVASGEVTTGPPTSRAAPRRNTAVAAVLGGELHDQLRRGERGTASARSGAGGGDVDVEVLLRGAEKLCTVYSPAGVAARISQIRNKHANLANTMAYYENKVAEQSLQLEAMNKDWMDEDGMKHEEEEEENENDSIVITEEDLRAEEEEVRELDRKKRDLQNRLRAMEKDLGGLNAMTDNEWAELKSWESKYAERHNGQKPSREAIKASPDIAAKYKQYNNLRDVLSGKRPKQKSPKAANSRPTEPHSASPRKYKQAILVTPSKTRVQHFQTPTRTRIAQPDFLTPTTKRLTSPEPPSTIGPTPQRDGRVLGLFDLMSDTEYKSPSKVGFADISTPQKRKLDETDDDSVFSRTRTPMSASKRQMLDSFLTPTKRLGGPASGSAIGTTPKSASKDFSTPLFLKRRTAPIIFDKETELTSPSRPVRLGRPQFTKGLSSLVASLRKVEEEAYEDDEEAMRAMEAAEFEDLPSRPVHPSPPKFERKPLQQLTTPITGSEEPEDEYPVQDSLDNAADLSASETILDSQPRLRLLSGFDDVNMYDTDQEKTSKGRTSYTRYKKRKPKRTTRKVTIKPTIYQRPADAAGDDSDVIPETQPQDPALLGPDSDGEFVDINDENVPPPPQKAHHGRRKKTSGPTSAGTESDAIQAKKPQRKVNELAHANFKRLKLRNYGAKGGPSFNSKYRRRR</sequence>
<comment type="similarity">
    <text evidence="5">Belongs to the DASH complex SPC34 family.</text>
</comment>
<keyword evidence="15" id="KW-0206">Cytoskeleton</keyword>
<dbReference type="Pfam" id="PF11719">
    <property type="entry name" value="Drc1-Sld2"/>
    <property type="match status" value="1"/>
</dbReference>
<evidence type="ECO:0000256" key="2">
    <source>
        <dbReference type="ARBA" id="ARBA00004186"/>
    </source>
</evidence>
<evidence type="ECO:0000256" key="6">
    <source>
        <dbReference type="ARBA" id="ARBA00022454"/>
    </source>
</evidence>
<keyword evidence="7" id="KW-0963">Cytoplasm</keyword>
<evidence type="ECO:0000256" key="20">
    <source>
        <dbReference type="RuleBase" id="RU367067"/>
    </source>
</evidence>
<name>A0ABR4MAJ1_9PEZI</name>
<evidence type="ECO:0000256" key="1">
    <source>
        <dbReference type="ARBA" id="ARBA00004123"/>
    </source>
</evidence>
<evidence type="ECO:0000256" key="4">
    <source>
        <dbReference type="ARBA" id="ARBA00007276"/>
    </source>
</evidence>
<keyword evidence="10 20" id="KW-0235">DNA replication</keyword>
<evidence type="ECO:0000256" key="16">
    <source>
        <dbReference type="ARBA" id="ARBA00023242"/>
    </source>
</evidence>
<feature type="region of interest" description="Disordered" evidence="22">
    <location>
        <begin position="96"/>
        <end position="115"/>
    </location>
</feature>
<comment type="caution">
    <text evidence="23">The sequence shown here is derived from an EMBL/GenBank/DDBJ whole genome shotgun (WGS) entry which is preliminary data.</text>
</comment>
<feature type="compositionally biased region" description="Basic residues" evidence="22">
    <location>
        <begin position="715"/>
        <end position="724"/>
    </location>
</feature>
<evidence type="ECO:0000256" key="9">
    <source>
        <dbReference type="ARBA" id="ARBA00022701"/>
    </source>
</evidence>
<keyword evidence="9" id="KW-0493">Microtubule</keyword>
<evidence type="ECO:0000313" key="23">
    <source>
        <dbReference type="EMBL" id="KAL2885297.1"/>
    </source>
</evidence>
<feature type="compositionally biased region" description="Basic and acidic residues" evidence="22">
    <location>
        <begin position="126"/>
        <end position="136"/>
    </location>
</feature>
<feature type="compositionally biased region" description="Basic residues" evidence="22">
    <location>
        <begin position="648"/>
        <end position="662"/>
    </location>
</feature>
<keyword evidence="16 20" id="KW-0539">Nucleus</keyword>
<keyword evidence="11" id="KW-0498">Mitosis</keyword>
<evidence type="ECO:0000256" key="17">
    <source>
        <dbReference type="ARBA" id="ARBA00023306"/>
    </source>
</evidence>
<keyword evidence="14 21" id="KW-0175">Coiled coil</keyword>
<dbReference type="PANTHER" id="PTHR28124">
    <property type="entry name" value="DNA REPLICATION REGULATOR SLD2"/>
    <property type="match status" value="1"/>
</dbReference>
<feature type="region of interest" description="Disordered" evidence="22">
    <location>
        <begin position="369"/>
        <end position="403"/>
    </location>
</feature>